<evidence type="ECO:0000313" key="2">
    <source>
        <dbReference type="EMBL" id="MBE9661164.1"/>
    </source>
</evidence>
<keyword evidence="1" id="KW-1133">Transmembrane helix</keyword>
<proteinExistence type="predicted"/>
<dbReference type="Proteomes" id="UP000622475">
    <property type="component" value="Unassembled WGS sequence"/>
</dbReference>
<keyword evidence="1" id="KW-0472">Membrane</keyword>
<protein>
    <submittedName>
        <fullName evidence="2">DoxX family protein</fullName>
    </submittedName>
</protein>
<feature type="transmembrane region" description="Helical" evidence="1">
    <location>
        <begin position="77"/>
        <end position="95"/>
    </location>
</feature>
<evidence type="ECO:0000256" key="1">
    <source>
        <dbReference type="SAM" id="Phobius"/>
    </source>
</evidence>
<sequence length="126" mass="13683">MDKIKPLHLLKIGLGINMLMHGLSRVSNVQGFVEKMSSGFADSFLRMVLVKAFLTVLPFAEALVGLLIFFNGKIGRLGLIAGGLLISVLIFGSTAKQDWNAAGQQMIYLITFGLTLHLHDKQATAL</sequence>
<name>A0A929KTB1_9SPHI</name>
<dbReference type="RefSeq" id="WP_194110367.1">
    <property type="nucleotide sequence ID" value="NZ_JADFFL010000002.1"/>
</dbReference>
<keyword evidence="1" id="KW-0812">Transmembrane</keyword>
<gene>
    <name evidence="2" type="ORF">IRJ16_04655</name>
</gene>
<keyword evidence="3" id="KW-1185">Reference proteome</keyword>
<organism evidence="2 3">
    <name type="scientific">Mucilaginibacter myungsuensis</name>
    <dbReference type="NCBI Taxonomy" id="649104"/>
    <lineage>
        <taxon>Bacteria</taxon>
        <taxon>Pseudomonadati</taxon>
        <taxon>Bacteroidota</taxon>
        <taxon>Sphingobacteriia</taxon>
        <taxon>Sphingobacteriales</taxon>
        <taxon>Sphingobacteriaceae</taxon>
        <taxon>Mucilaginibacter</taxon>
    </lineage>
</organism>
<dbReference type="AlphaFoldDB" id="A0A929KTB1"/>
<accession>A0A929KTB1</accession>
<comment type="caution">
    <text evidence="2">The sequence shown here is derived from an EMBL/GenBank/DDBJ whole genome shotgun (WGS) entry which is preliminary data.</text>
</comment>
<reference evidence="2" key="1">
    <citation type="submission" date="2020-10" db="EMBL/GenBank/DDBJ databases">
        <title>Mucilaginibacter mali sp. nov., isolated from rhizosphere soil of apple orchard.</title>
        <authorList>
            <person name="Lee J.-S."/>
            <person name="Kim H.S."/>
            <person name="Kim J.-S."/>
        </authorList>
    </citation>
    <scope>NUCLEOTIDE SEQUENCE</scope>
    <source>
        <strain evidence="2">KCTC 22746</strain>
    </source>
</reference>
<feature type="transmembrane region" description="Helical" evidence="1">
    <location>
        <begin position="44"/>
        <end position="70"/>
    </location>
</feature>
<dbReference type="EMBL" id="JADFFL010000002">
    <property type="protein sequence ID" value="MBE9661164.1"/>
    <property type="molecule type" value="Genomic_DNA"/>
</dbReference>
<evidence type="ECO:0000313" key="3">
    <source>
        <dbReference type="Proteomes" id="UP000622475"/>
    </source>
</evidence>